<dbReference type="EMBL" id="KZ613469">
    <property type="protein sequence ID" value="PMD25694.1"/>
    <property type="molecule type" value="Genomic_DNA"/>
</dbReference>
<gene>
    <name evidence="2" type="ORF">NA56DRAFT_546954</name>
</gene>
<feature type="non-terminal residue" evidence="2">
    <location>
        <position position="570"/>
    </location>
</feature>
<reference evidence="2 3" key="1">
    <citation type="submission" date="2016-05" db="EMBL/GenBank/DDBJ databases">
        <title>A degradative enzymes factory behind the ericoid mycorrhizal symbiosis.</title>
        <authorList>
            <consortium name="DOE Joint Genome Institute"/>
            <person name="Martino E."/>
            <person name="Morin E."/>
            <person name="Grelet G."/>
            <person name="Kuo A."/>
            <person name="Kohler A."/>
            <person name="Daghino S."/>
            <person name="Barry K."/>
            <person name="Choi C."/>
            <person name="Cichocki N."/>
            <person name="Clum A."/>
            <person name="Copeland A."/>
            <person name="Hainaut M."/>
            <person name="Haridas S."/>
            <person name="Labutti K."/>
            <person name="Lindquist E."/>
            <person name="Lipzen A."/>
            <person name="Khouja H.-R."/>
            <person name="Murat C."/>
            <person name="Ohm R."/>
            <person name="Olson A."/>
            <person name="Spatafora J."/>
            <person name="Veneault-Fourrey C."/>
            <person name="Henrissat B."/>
            <person name="Grigoriev I."/>
            <person name="Martin F."/>
            <person name="Perotto S."/>
        </authorList>
    </citation>
    <scope>NUCLEOTIDE SEQUENCE [LARGE SCALE GENOMIC DNA]</scope>
    <source>
        <strain evidence="2 3">UAMH 7357</strain>
    </source>
</reference>
<protein>
    <submittedName>
        <fullName evidence="2">Uncharacterized protein</fullName>
    </submittedName>
</protein>
<evidence type="ECO:0000256" key="1">
    <source>
        <dbReference type="SAM" id="MobiDB-lite"/>
    </source>
</evidence>
<dbReference type="STRING" id="1745343.A0A2J6QHF5"/>
<name>A0A2J6QHF5_9HELO</name>
<accession>A0A2J6QHF5</accession>
<organism evidence="2 3">
    <name type="scientific">Hyaloscypha hepaticicola</name>
    <dbReference type="NCBI Taxonomy" id="2082293"/>
    <lineage>
        <taxon>Eukaryota</taxon>
        <taxon>Fungi</taxon>
        <taxon>Dikarya</taxon>
        <taxon>Ascomycota</taxon>
        <taxon>Pezizomycotina</taxon>
        <taxon>Leotiomycetes</taxon>
        <taxon>Helotiales</taxon>
        <taxon>Hyaloscyphaceae</taxon>
        <taxon>Hyaloscypha</taxon>
    </lineage>
</organism>
<dbReference type="Proteomes" id="UP000235672">
    <property type="component" value="Unassembled WGS sequence"/>
</dbReference>
<dbReference type="OrthoDB" id="185373at2759"/>
<proteinExistence type="predicted"/>
<dbReference type="AlphaFoldDB" id="A0A2J6QHF5"/>
<keyword evidence="3" id="KW-1185">Reference proteome</keyword>
<feature type="region of interest" description="Disordered" evidence="1">
    <location>
        <begin position="125"/>
        <end position="149"/>
    </location>
</feature>
<sequence length="570" mass="64335">MPTTLPVPSKGALRALRGLALGTSCTIAISAGLLTEDRRRRIHAAREVHDNAKKLKSSRKYHSAGTTVLETFEDQLLRYREDAFWLPSNDHSMAHITNRTDPRVSRHPSAIQGHKSSFLPLSKTERFPKVSGNTPSDPPEIPKQKLHNRQGKLATDVTKLLQHPENVDEAASRFFEAFEEGLSIDGIGISLRLLEAAIELRNAAEAQKKFEISDKVFDIILGSGTLHEEHFHSFQPAAVIRRLIARQTSDNSIMDLQKLRKASSIFLTEFKEKPKSLPKAMQDLVEKLCAETCRFGMYDLTLDIYFRGVQSGRGSGPPSAVAPLIIATHGKGHHKKVIRYFHKFYTQTTPDQLEFYKVGGLTIESILSTKETDKAEQALIAASRMAEENGLSTSTTWFLKVLGYDWRTHRDLERTRSLFGRLEPFIHLTQHPQACYGVMIQFCIEADDEPLAEGFYDTMKKAYPSGSGDARISRHFALAKAKRDDWLGVKDDFHKMIRATHGPEYDQIMSSSFAPILKLYVQTHTITDSEEFLRYFIDEVGITLTTNLSNIMVEAYGKAKEIESLTRWID</sequence>
<evidence type="ECO:0000313" key="3">
    <source>
        <dbReference type="Proteomes" id="UP000235672"/>
    </source>
</evidence>
<evidence type="ECO:0000313" key="2">
    <source>
        <dbReference type="EMBL" id="PMD25694.1"/>
    </source>
</evidence>